<evidence type="ECO:0000259" key="1">
    <source>
        <dbReference type="Pfam" id="PF13454"/>
    </source>
</evidence>
<feature type="domain" description="FAD-dependent urate hydroxylase HpyO/Asp monooxygenase CreE-like FAD/NAD(P)-binding" evidence="1">
    <location>
        <begin position="8"/>
        <end position="148"/>
    </location>
</feature>
<dbReference type="PANTHER" id="PTHR40254">
    <property type="entry name" value="BLR0577 PROTEIN"/>
    <property type="match status" value="1"/>
</dbReference>
<dbReference type="Gene3D" id="3.50.50.60">
    <property type="entry name" value="FAD/NAD(P)-binding domain"/>
    <property type="match status" value="2"/>
</dbReference>
<dbReference type="InterPro" id="IPR038732">
    <property type="entry name" value="HpyO/CreE_NAD-binding"/>
</dbReference>
<reference evidence="2 3" key="1">
    <citation type="submission" date="2015-10" db="EMBL/GenBank/DDBJ databases">
        <title>Conservation of the essential genome among Caulobacter and Brevundimonas species.</title>
        <authorList>
            <person name="Scott D."/>
            <person name="Ely B."/>
        </authorList>
    </citation>
    <scope>NUCLEOTIDE SEQUENCE [LARGE SCALE GENOMIC DNA]</scope>
    <source>
        <strain evidence="2 3">CB4</strain>
    </source>
</reference>
<dbReference type="InterPro" id="IPR052189">
    <property type="entry name" value="L-asp_N-monooxygenase_NS-form"/>
</dbReference>
<dbReference type="InterPro" id="IPR036188">
    <property type="entry name" value="FAD/NAD-bd_sf"/>
</dbReference>
<dbReference type="STRING" id="69395.AQ619_05750"/>
<name>A0A0P0NXU6_9CAUL</name>
<dbReference type="EMBL" id="CP013002">
    <property type="protein sequence ID" value="ALL12895.1"/>
    <property type="molecule type" value="Genomic_DNA"/>
</dbReference>
<dbReference type="SUPFAM" id="SSF51905">
    <property type="entry name" value="FAD/NAD(P)-binding domain"/>
    <property type="match status" value="1"/>
</dbReference>
<proteinExistence type="predicted"/>
<sequence>MPPPPRVAVIGSGFSGLMTALHLLRAGTVRVRLIEKTANFGRGLAYGTANPDHLLNVRAGNMSAWPDEPDHFARWLARHRPEAGAFARRSEYGLYLQGLLKEATEADDRLSLAAGEAIGLRPDGSGWRLDYAHGPSEAVDAVVLAPGNPPPARPDGIDDPVARSQIYHPDPWALEPEDSATNALPILLIGSGLTMVDVALSQSQAAPDRPLIALSRRGLAPLAHAATTPVESQTPPVGAPLTTLLVWLKSEARRLGWREAIDALRPYTPAIWGAWDPTQRRRFLRHARPYWDAHRHRLAPDVAQRIQTLLDTGTLTHLTGRIESLTLGATGLQLRWRPRGRRDIQTLAIGRAINCTGPAATIMTHKDQLLASLCTNGLARGDALGLGLDVDQEGRLIKGDGTSHRNLFAVGPVTRGAFWEVTAVPDIRVQAAHTARAVIQAQETKG</sequence>
<organism evidence="2 3">
    <name type="scientific">Caulobacter henricii</name>
    <dbReference type="NCBI Taxonomy" id="69395"/>
    <lineage>
        <taxon>Bacteria</taxon>
        <taxon>Pseudomonadati</taxon>
        <taxon>Pseudomonadota</taxon>
        <taxon>Alphaproteobacteria</taxon>
        <taxon>Caulobacterales</taxon>
        <taxon>Caulobacteraceae</taxon>
        <taxon>Caulobacter</taxon>
    </lineage>
</organism>
<dbReference type="KEGG" id="chq:AQ619_05750"/>
<dbReference type="AlphaFoldDB" id="A0A0P0NXU6"/>
<evidence type="ECO:0000313" key="3">
    <source>
        <dbReference type="Proteomes" id="UP000056905"/>
    </source>
</evidence>
<dbReference type="Proteomes" id="UP000056905">
    <property type="component" value="Chromosome"/>
</dbReference>
<gene>
    <name evidence="2" type="ORF">AQ619_05750</name>
</gene>
<dbReference type="OrthoDB" id="101972at2"/>
<keyword evidence="3" id="KW-1185">Reference proteome</keyword>
<evidence type="ECO:0000313" key="2">
    <source>
        <dbReference type="EMBL" id="ALL12895.1"/>
    </source>
</evidence>
<dbReference type="Pfam" id="PF13454">
    <property type="entry name" value="NAD_binding_9"/>
    <property type="match status" value="1"/>
</dbReference>
<protein>
    <recommendedName>
        <fullName evidence="1">FAD-dependent urate hydroxylase HpyO/Asp monooxygenase CreE-like FAD/NAD(P)-binding domain-containing protein</fullName>
    </recommendedName>
</protein>
<dbReference type="RefSeq" id="WP_062145362.1">
    <property type="nucleotide sequence ID" value="NZ_CP013002.1"/>
</dbReference>
<accession>A0A0P0NXU6</accession>
<dbReference type="PANTHER" id="PTHR40254:SF1">
    <property type="entry name" value="BLR0577 PROTEIN"/>
    <property type="match status" value="1"/>
</dbReference>